<proteinExistence type="predicted"/>
<dbReference type="SUPFAM" id="SSF49879">
    <property type="entry name" value="SMAD/FHA domain"/>
    <property type="match status" value="1"/>
</dbReference>
<reference evidence="5" key="1">
    <citation type="journal article" date="2019" name="Int. J. Syst. Evol. Microbiol.">
        <title>The Global Catalogue of Microorganisms (GCM) 10K type strain sequencing project: providing services to taxonomists for standard genome sequencing and annotation.</title>
        <authorList>
            <consortium name="The Broad Institute Genomics Platform"/>
            <consortium name="The Broad Institute Genome Sequencing Center for Infectious Disease"/>
            <person name="Wu L."/>
            <person name="Ma J."/>
        </authorList>
    </citation>
    <scope>NUCLEOTIDE SEQUENCE [LARGE SCALE GENOMIC DNA]</scope>
    <source>
        <strain evidence="5">CGMCC 1.18578</strain>
    </source>
</reference>
<organism evidence="4 5">
    <name type="scientific">Cohnella yongneupensis</name>
    <dbReference type="NCBI Taxonomy" id="425006"/>
    <lineage>
        <taxon>Bacteria</taxon>
        <taxon>Bacillati</taxon>
        <taxon>Bacillota</taxon>
        <taxon>Bacilli</taxon>
        <taxon>Bacillales</taxon>
        <taxon>Paenibacillaceae</taxon>
        <taxon>Cohnella</taxon>
    </lineage>
</organism>
<dbReference type="InterPro" id="IPR045962">
    <property type="entry name" value="DUF6382"/>
</dbReference>
<dbReference type="Pfam" id="PF19909">
    <property type="entry name" value="DUF6382"/>
    <property type="match status" value="1"/>
</dbReference>
<evidence type="ECO:0000256" key="2">
    <source>
        <dbReference type="SAM" id="Phobius"/>
    </source>
</evidence>
<evidence type="ECO:0000259" key="3">
    <source>
        <dbReference type="PROSITE" id="PS50006"/>
    </source>
</evidence>
<dbReference type="Proteomes" id="UP001596108">
    <property type="component" value="Unassembled WGS sequence"/>
</dbReference>
<dbReference type="SMART" id="SM00240">
    <property type="entry name" value="FHA"/>
    <property type="match status" value="1"/>
</dbReference>
<accession>A0ABW0R3L5</accession>
<feature type="compositionally biased region" description="Basic and acidic residues" evidence="1">
    <location>
        <begin position="341"/>
        <end position="350"/>
    </location>
</feature>
<dbReference type="EMBL" id="JBHSNC010000055">
    <property type="protein sequence ID" value="MFC5531630.1"/>
    <property type="molecule type" value="Genomic_DNA"/>
</dbReference>
<gene>
    <name evidence="4" type="ORF">ACFPQ4_19625</name>
</gene>
<feature type="transmembrane region" description="Helical" evidence="2">
    <location>
        <begin position="301"/>
        <end position="320"/>
    </location>
</feature>
<dbReference type="InterPro" id="IPR000253">
    <property type="entry name" value="FHA_dom"/>
</dbReference>
<dbReference type="CDD" id="cd00060">
    <property type="entry name" value="FHA"/>
    <property type="match status" value="1"/>
</dbReference>
<dbReference type="Gene3D" id="2.60.200.20">
    <property type="match status" value="1"/>
</dbReference>
<evidence type="ECO:0000256" key="1">
    <source>
        <dbReference type="SAM" id="MobiDB-lite"/>
    </source>
</evidence>
<keyword evidence="2" id="KW-0472">Membrane</keyword>
<feature type="region of interest" description="Disordered" evidence="1">
    <location>
        <begin position="330"/>
        <end position="350"/>
    </location>
</feature>
<evidence type="ECO:0000313" key="5">
    <source>
        <dbReference type="Proteomes" id="UP001596108"/>
    </source>
</evidence>
<dbReference type="PROSITE" id="PS50006">
    <property type="entry name" value="FHA_DOMAIN"/>
    <property type="match status" value="1"/>
</dbReference>
<dbReference type="InterPro" id="IPR008984">
    <property type="entry name" value="SMAD_FHA_dom_sf"/>
</dbReference>
<dbReference type="RefSeq" id="WP_378113589.1">
    <property type="nucleotide sequence ID" value="NZ_JBHSNC010000055.1"/>
</dbReference>
<dbReference type="Pfam" id="PF00498">
    <property type="entry name" value="FHA"/>
    <property type="match status" value="1"/>
</dbReference>
<keyword evidence="2" id="KW-0812">Transmembrane</keyword>
<evidence type="ECO:0000313" key="4">
    <source>
        <dbReference type="EMBL" id="MFC5531630.1"/>
    </source>
</evidence>
<keyword evidence="2" id="KW-1133">Transmembrane helix</keyword>
<comment type="caution">
    <text evidence="4">The sequence shown here is derived from an EMBL/GenBank/DDBJ whole genome shotgun (WGS) entry which is preliminary data.</text>
</comment>
<sequence>MTIKEESGFDRSSINWTQLQMLKRCEVPGLLPIEMEELDGIIKFKYDLGGYRMLGEALRIAKWTMTDLMNALGRLSEVLEDCRLYLLEADRIMLADDFIYVGGDWQNMQFTYLPLNKAVNGNEDALERLVVRWMMKVDDLDGRAMQQVLGIVGAPGFVPHALRSFVRQYLSAGRGDNVRYSPPLSAMLNERIAAAPVSMVGSAKDEPEVPERAAKARGLSWRLLQPPSGDPHTLSEMLGDEQPTWHDAAVKLSANKPREPGASVRPAMDPHRRRTLTGAAATLVVAMAWWFGYMASPGKPAMLACLGLTILAVACVLSLWSGMPKWLGLRSQAKPAQSKTRRSEAALDERNNDVKGMLDWEDVDEEADIRPRRFQIQVSDNGEGRSVPASANASARQEIWPREMPAETTWLRADQEDRTEMLGRPHNDAKPSCYLIWESKGEGSRINLSDESLVIGRSAEAAKHVDETFGVSRAHAEVIRSSAQWKVKDLGSRNGSRLNDVPMTPYELYPLEPGDCLALAGSKYRFVQEGL</sequence>
<feature type="domain" description="FHA" evidence="3">
    <location>
        <begin position="453"/>
        <end position="503"/>
    </location>
</feature>
<feature type="transmembrane region" description="Helical" evidence="2">
    <location>
        <begin position="275"/>
        <end position="295"/>
    </location>
</feature>
<keyword evidence="5" id="KW-1185">Reference proteome</keyword>
<protein>
    <submittedName>
        <fullName evidence="4">DUF6382 domain-containing protein</fullName>
    </submittedName>
</protein>
<name>A0ABW0R3L5_9BACL</name>